<evidence type="ECO:0000313" key="1">
    <source>
        <dbReference type="EMBL" id="TNN82304.1"/>
    </source>
</evidence>
<comment type="caution">
    <text evidence="1">The sequence shown here is derived from an EMBL/GenBank/DDBJ whole genome shotgun (WGS) entry which is preliminary data.</text>
</comment>
<proteinExistence type="predicted"/>
<accession>A0A4Z2IXP4</accession>
<protein>
    <submittedName>
        <fullName evidence="1">Uncharacterized protein</fullName>
    </submittedName>
</protein>
<keyword evidence="2" id="KW-1185">Reference proteome</keyword>
<sequence length="79" mass="8718">MWNDPCVSEPDCTCPSGSDQKPPAGPLQAQLLHFKEMTPITSNALFQMRRRPGTWYLGLRGGRRQLGTSQLAACVARLC</sequence>
<organism evidence="1 2">
    <name type="scientific">Liparis tanakae</name>
    <name type="common">Tanaka's snailfish</name>
    <dbReference type="NCBI Taxonomy" id="230148"/>
    <lineage>
        <taxon>Eukaryota</taxon>
        <taxon>Metazoa</taxon>
        <taxon>Chordata</taxon>
        <taxon>Craniata</taxon>
        <taxon>Vertebrata</taxon>
        <taxon>Euteleostomi</taxon>
        <taxon>Actinopterygii</taxon>
        <taxon>Neopterygii</taxon>
        <taxon>Teleostei</taxon>
        <taxon>Neoteleostei</taxon>
        <taxon>Acanthomorphata</taxon>
        <taxon>Eupercaria</taxon>
        <taxon>Perciformes</taxon>
        <taxon>Cottioidei</taxon>
        <taxon>Cottales</taxon>
        <taxon>Liparidae</taxon>
        <taxon>Liparis</taxon>
    </lineage>
</organism>
<dbReference type="Proteomes" id="UP000314294">
    <property type="component" value="Unassembled WGS sequence"/>
</dbReference>
<reference evidence="1 2" key="1">
    <citation type="submission" date="2019-03" db="EMBL/GenBank/DDBJ databases">
        <title>First draft genome of Liparis tanakae, snailfish: a comprehensive survey of snailfish specific genes.</title>
        <authorList>
            <person name="Kim W."/>
            <person name="Song I."/>
            <person name="Jeong J.-H."/>
            <person name="Kim D."/>
            <person name="Kim S."/>
            <person name="Ryu S."/>
            <person name="Song J.Y."/>
            <person name="Lee S.K."/>
        </authorList>
    </citation>
    <scope>NUCLEOTIDE SEQUENCE [LARGE SCALE GENOMIC DNA]</scope>
    <source>
        <tissue evidence="1">Muscle</tissue>
    </source>
</reference>
<evidence type="ECO:0000313" key="2">
    <source>
        <dbReference type="Proteomes" id="UP000314294"/>
    </source>
</evidence>
<name>A0A4Z2IXP4_9TELE</name>
<dbReference type="EMBL" id="SRLO01000040">
    <property type="protein sequence ID" value="TNN82304.1"/>
    <property type="molecule type" value="Genomic_DNA"/>
</dbReference>
<dbReference type="AlphaFoldDB" id="A0A4Z2IXP4"/>
<gene>
    <name evidence="1" type="ORF">EYF80_007425</name>
</gene>